<feature type="compositionally biased region" description="Polar residues" evidence="1">
    <location>
        <begin position="79"/>
        <end position="92"/>
    </location>
</feature>
<organism evidence="3">
    <name type="scientific">freshwater metagenome</name>
    <dbReference type="NCBI Taxonomy" id="449393"/>
    <lineage>
        <taxon>unclassified sequences</taxon>
        <taxon>metagenomes</taxon>
        <taxon>ecological metagenomes</taxon>
    </lineage>
</organism>
<accession>A0A6J7ECD9</accession>
<proteinExistence type="predicted"/>
<gene>
    <name evidence="2" type="ORF">UFOPK2806_00217</name>
    <name evidence="3" type="ORF">UFOPK3417_01170</name>
</gene>
<dbReference type="EMBL" id="CAEZYY010000002">
    <property type="protein sequence ID" value="CAB4738720.1"/>
    <property type="molecule type" value="Genomic_DNA"/>
</dbReference>
<sequence length="509" mass="54611">MSRRIEIELTSARPDGTWTWRAAGAREPKGVMTGDVLPNGSKVGDVLKVEADTGVDGTSILAVLTSSRSRKEPALIEIITSNKPFEPVTQQLAKRDKRDDDRRGPRRDGGDRRPREGRPGDDRGRRTDGPGGDRGPRGPRTDSGPRTDGDRPQRDRRDQRPHFNPPPEMPQRPKAKRLKPGRTHRTEILAALPEEQRAIAELTLQGLAAVRQRLRDDNIRFKAEGKPEMPEQSVMRMAEELMPKIRVAEWLDRAEAAKKDLADLDLRDLRSVVASSEDPIVARDETSRAIAAELKAALATKQEQATKDWLEDISTAVEIGRVVRALKLAGEPPKAGSRFPIDLGARLAEAAAAALTADASSERWIALVESVAFSPIRTLVKPPAAPTQVSDELRAAITKLAPAVPQIAALFGIVVPEGAAMPRPPRITRRPEKKPAPKAPTRTAPEAVAPEAAAPEAVAPEAVAPEAVAPEAVAPEAVAPEAAAPEAAAPEAAAPEAALPESPAEAPEA</sequence>
<reference evidence="3" key="1">
    <citation type="submission" date="2020-05" db="EMBL/GenBank/DDBJ databases">
        <authorList>
            <person name="Chiriac C."/>
            <person name="Salcher M."/>
            <person name="Ghai R."/>
            <person name="Kavagutti S V."/>
        </authorList>
    </citation>
    <scope>NUCLEOTIDE SEQUENCE</scope>
</reference>
<dbReference type="AlphaFoldDB" id="A0A6J7ECD9"/>
<feature type="region of interest" description="Disordered" evidence="1">
    <location>
        <begin position="421"/>
        <end position="509"/>
    </location>
</feature>
<evidence type="ECO:0000313" key="2">
    <source>
        <dbReference type="EMBL" id="CAB4738720.1"/>
    </source>
</evidence>
<feature type="compositionally biased region" description="Basic and acidic residues" evidence="1">
    <location>
        <begin position="134"/>
        <end position="161"/>
    </location>
</feature>
<protein>
    <submittedName>
        <fullName evidence="3">Unannotated protein</fullName>
    </submittedName>
</protein>
<evidence type="ECO:0000256" key="1">
    <source>
        <dbReference type="SAM" id="MobiDB-lite"/>
    </source>
</evidence>
<feature type="compositionally biased region" description="Low complexity" evidence="1">
    <location>
        <begin position="439"/>
        <end position="509"/>
    </location>
</feature>
<feature type="compositionally biased region" description="Basic and acidic residues" evidence="1">
    <location>
        <begin position="93"/>
        <end position="128"/>
    </location>
</feature>
<name>A0A6J7ECD9_9ZZZZ</name>
<feature type="region of interest" description="Disordered" evidence="1">
    <location>
        <begin position="66"/>
        <end position="181"/>
    </location>
</feature>
<evidence type="ECO:0000313" key="3">
    <source>
        <dbReference type="EMBL" id="CAB4878880.1"/>
    </source>
</evidence>
<dbReference type="EMBL" id="CAFBLR010000111">
    <property type="protein sequence ID" value="CAB4878880.1"/>
    <property type="molecule type" value="Genomic_DNA"/>
</dbReference>